<keyword evidence="5" id="KW-1185">Reference proteome</keyword>
<sequence length="511" mass="54263">PANLEQQLNLLPKACPGDLAQGRATAASVAVAVAILAILLLATNAAEPVADDASVDEQIIRMLNLTNGGYVKGASPRPINGTAVVVTIMIEIVKLIDVDMVKQFIVLENRVSMTPTSLERKSPDRNWPQLAPSTRLLDWLWTPDISVSQPLMLEISQPTIRSKLLAEISSDGQGATKPGISLNTKKCNMQLASFPFDKQQCNFSMASGQRPPNSLRLRVVRSIAIDLSIRFLRSNEYCVTAVDSNSEMETADVLRHSAHHPSALILATCIFGFLLPSGLGRPTALNVAILLSMSVFLQLRAASLLLRASLFQCSVSPSVWLLIVCSAVLCCAVLCAAVLVLLLSVLCCVLCLYVLLCCAGCAVLCCAVLCCAMSSYTESSLSLPIPSLVLLTVAMAVTALSTNRQHSCAPVLQESCIAGGCEQPSAEAAVPQPPADDDSAWADQVGKQTSVAPATTSMETAEWRQIGRIIDRLLAFGAIVASAGILICLALTAAGSGDCEPALRKIRFSEF</sequence>
<dbReference type="PANTHER" id="PTHR18945">
    <property type="entry name" value="NEUROTRANSMITTER GATED ION CHANNEL"/>
    <property type="match status" value="1"/>
</dbReference>
<dbReference type="InterPro" id="IPR018000">
    <property type="entry name" value="Neurotransmitter_ion_chnl_CS"/>
</dbReference>
<evidence type="ECO:0000256" key="3">
    <source>
        <dbReference type="SAM" id="Phobius"/>
    </source>
</evidence>
<protein>
    <submittedName>
        <fullName evidence="6">Neur_chan_LBD domain-containing protein</fullName>
    </submittedName>
</protein>
<dbReference type="Gene3D" id="2.70.170.10">
    <property type="entry name" value="Neurotransmitter-gated ion-channel ligand-binding domain"/>
    <property type="match status" value="1"/>
</dbReference>
<dbReference type="Pfam" id="PF02931">
    <property type="entry name" value="Neur_chan_LBD"/>
    <property type="match status" value="1"/>
</dbReference>
<dbReference type="Proteomes" id="UP000095280">
    <property type="component" value="Unplaced"/>
</dbReference>
<dbReference type="AlphaFoldDB" id="A0A1I8F2I5"/>
<evidence type="ECO:0000313" key="6">
    <source>
        <dbReference type="WBParaSite" id="maker-unitig_15868-snap-gene-0.2-mRNA-1"/>
    </source>
</evidence>
<dbReference type="GO" id="GO:0004888">
    <property type="term" value="F:transmembrane signaling receptor activity"/>
    <property type="evidence" value="ECO:0007669"/>
    <property type="project" value="InterPro"/>
</dbReference>
<dbReference type="SUPFAM" id="SSF63712">
    <property type="entry name" value="Nicotinic receptor ligand binding domain-like"/>
    <property type="match status" value="1"/>
</dbReference>
<proteinExistence type="predicted"/>
<evidence type="ECO:0000256" key="1">
    <source>
        <dbReference type="ARBA" id="ARBA00004141"/>
    </source>
</evidence>
<evidence type="ECO:0000259" key="4">
    <source>
        <dbReference type="Pfam" id="PF02931"/>
    </source>
</evidence>
<dbReference type="InterPro" id="IPR006202">
    <property type="entry name" value="Neur_chan_lig-bd"/>
</dbReference>
<name>A0A1I8F2I5_9PLAT</name>
<evidence type="ECO:0000256" key="2">
    <source>
        <dbReference type="ARBA" id="ARBA00023136"/>
    </source>
</evidence>
<evidence type="ECO:0000313" key="5">
    <source>
        <dbReference type="Proteomes" id="UP000095280"/>
    </source>
</evidence>
<dbReference type="PROSITE" id="PS00236">
    <property type="entry name" value="NEUROTR_ION_CHANNEL"/>
    <property type="match status" value="1"/>
</dbReference>
<keyword evidence="3" id="KW-0812">Transmembrane</keyword>
<organism evidence="5 6">
    <name type="scientific">Macrostomum lignano</name>
    <dbReference type="NCBI Taxonomy" id="282301"/>
    <lineage>
        <taxon>Eukaryota</taxon>
        <taxon>Metazoa</taxon>
        <taxon>Spiralia</taxon>
        <taxon>Lophotrochozoa</taxon>
        <taxon>Platyhelminthes</taxon>
        <taxon>Rhabditophora</taxon>
        <taxon>Macrostomorpha</taxon>
        <taxon>Macrostomida</taxon>
        <taxon>Macrostomidae</taxon>
        <taxon>Macrostomum</taxon>
    </lineage>
</organism>
<accession>A0A1I8F2I5</accession>
<keyword evidence="3" id="KW-1133">Transmembrane helix</keyword>
<dbReference type="InterPro" id="IPR006201">
    <property type="entry name" value="Neur_channel"/>
</dbReference>
<dbReference type="GO" id="GO:0016020">
    <property type="term" value="C:membrane"/>
    <property type="evidence" value="ECO:0007669"/>
    <property type="project" value="UniProtKB-SubCell"/>
</dbReference>
<dbReference type="WBParaSite" id="maker-unitig_15868-snap-gene-0.2-mRNA-1">
    <property type="protein sequence ID" value="maker-unitig_15868-snap-gene-0.2-mRNA-1"/>
    <property type="gene ID" value="maker-unitig_15868-snap-gene-0.2"/>
</dbReference>
<feature type="transmembrane region" description="Helical" evidence="3">
    <location>
        <begin position="258"/>
        <end position="275"/>
    </location>
</feature>
<feature type="transmembrane region" description="Helical" evidence="3">
    <location>
        <begin position="381"/>
        <end position="400"/>
    </location>
</feature>
<feature type="domain" description="Neurotransmitter-gated ion-channel ligand-binding" evidence="4">
    <location>
        <begin position="65"/>
        <end position="252"/>
    </location>
</feature>
<keyword evidence="2 3" id="KW-0472">Membrane</keyword>
<comment type="subcellular location">
    <subcellularLocation>
        <location evidence="1">Membrane</location>
        <topology evidence="1">Multi-pass membrane protein</topology>
    </subcellularLocation>
</comment>
<feature type="transmembrane region" description="Helical" evidence="3">
    <location>
        <begin position="473"/>
        <end position="494"/>
    </location>
</feature>
<reference evidence="6" key="1">
    <citation type="submission" date="2016-11" db="UniProtKB">
        <authorList>
            <consortium name="WormBaseParasite"/>
        </authorList>
    </citation>
    <scope>IDENTIFICATION</scope>
</reference>
<dbReference type="InterPro" id="IPR036734">
    <property type="entry name" value="Neur_chan_lig-bd_sf"/>
</dbReference>
<feature type="transmembrane region" description="Helical" evidence="3">
    <location>
        <begin position="350"/>
        <end position="375"/>
    </location>
</feature>
<dbReference type="GO" id="GO:0005230">
    <property type="term" value="F:extracellular ligand-gated monoatomic ion channel activity"/>
    <property type="evidence" value="ECO:0007669"/>
    <property type="project" value="InterPro"/>
</dbReference>
<feature type="transmembrane region" description="Helical" evidence="3">
    <location>
        <begin position="318"/>
        <end position="343"/>
    </location>
</feature>